<dbReference type="EMBL" id="OP744025">
    <property type="protein sequence ID" value="UZZ64353.1"/>
    <property type="molecule type" value="Genomic_DNA"/>
</dbReference>
<name>A0AAE9Q216_9CAUD</name>
<feature type="transmembrane region" description="Helical" evidence="1">
    <location>
        <begin position="6"/>
        <end position="25"/>
    </location>
</feature>
<protein>
    <submittedName>
        <fullName evidence="2">Uncharacterized protein</fullName>
    </submittedName>
</protein>
<organism evidence="2 3">
    <name type="scientific">Escherichia phage A5-4</name>
    <dbReference type="NCBI Taxonomy" id="2996162"/>
    <lineage>
        <taxon>Viruses</taxon>
        <taxon>Duplodnaviria</taxon>
        <taxon>Heunggongvirae</taxon>
        <taxon>Uroviricota</taxon>
        <taxon>Caudoviricetes</taxon>
        <taxon>Vequintavirinae</taxon>
    </lineage>
</organism>
<reference evidence="2 3" key="1">
    <citation type="submission" date="2022-10" db="EMBL/GenBank/DDBJ databases">
        <authorList>
            <person name="Cortes-Martin A."/>
            <person name="Buttimer C.T.H."/>
            <person name="Hill C."/>
        </authorList>
    </citation>
    <scope>NUCLEOTIDE SEQUENCE [LARGE SCALE GENOMIC DNA]</scope>
</reference>
<evidence type="ECO:0000313" key="3">
    <source>
        <dbReference type="Proteomes" id="UP001236076"/>
    </source>
</evidence>
<keyword evidence="1" id="KW-1133">Transmembrane helix</keyword>
<keyword evidence="1" id="KW-0472">Membrane</keyword>
<proteinExistence type="predicted"/>
<accession>A0AAE9Q216</accession>
<dbReference type="Proteomes" id="UP001236076">
    <property type="component" value="Segment"/>
</dbReference>
<sequence>MMTAGVVIALPLLILAFSMIMVDIMEKGR</sequence>
<keyword evidence="1" id="KW-0812">Transmembrane</keyword>
<evidence type="ECO:0000256" key="1">
    <source>
        <dbReference type="SAM" id="Phobius"/>
    </source>
</evidence>
<keyword evidence="3" id="KW-1185">Reference proteome</keyword>
<evidence type="ECO:0000313" key="2">
    <source>
        <dbReference type="EMBL" id="UZZ64353.1"/>
    </source>
</evidence>
<gene>
    <name evidence="2" type="ORF">A54_113</name>
</gene>